<dbReference type="InterPro" id="IPR004147">
    <property type="entry name" value="ABC1_dom"/>
</dbReference>
<dbReference type="Pfam" id="PF03109">
    <property type="entry name" value="ABC1"/>
    <property type="match status" value="1"/>
</dbReference>
<protein>
    <submittedName>
        <fullName evidence="6">AarF/ABC1/UbiB kinase family protein</fullName>
    </submittedName>
</protein>
<dbReference type="RefSeq" id="WP_231482423.1">
    <property type="nucleotide sequence ID" value="NZ_BAAAZO010000006.1"/>
</dbReference>
<evidence type="ECO:0000259" key="5">
    <source>
        <dbReference type="Pfam" id="PF03109"/>
    </source>
</evidence>
<proteinExistence type="inferred from homology"/>
<evidence type="ECO:0000256" key="3">
    <source>
        <dbReference type="ARBA" id="ARBA00022741"/>
    </source>
</evidence>
<comment type="similarity">
    <text evidence="1">Belongs to the protein kinase superfamily. ADCK protein kinase family.</text>
</comment>
<dbReference type="SUPFAM" id="SSF56112">
    <property type="entry name" value="Protein kinase-like (PK-like)"/>
    <property type="match status" value="1"/>
</dbReference>
<name>A0ABP6ZTE1_9ACTN</name>
<dbReference type="GO" id="GO:0016301">
    <property type="term" value="F:kinase activity"/>
    <property type="evidence" value="ECO:0007669"/>
    <property type="project" value="UniProtKB-KW"/>
</dbReference>
<accession>A0ABP6ZTE1</accession>
<evidence type="ECO:0000256" key="4">
    <source>
        <dbReference type="ARBA" id="ARBA00022840"/>
    </source>
</evidence>
<dbReference type="CDD" id="cd13970">
    <property type="entry name" value="ABC1_ADCK3"/>
    <property type="match status" value="1"/>
</dbReference>
<comment type="caution">
    <text evidence="6">The sequence shown here is derived from an EMBL/GenBank/DDBJ whole genome shotgun (WGS) entry which is preliminary data.</text>
</comment>
<dbReference type="PANTHER" id="PTHR43851:SF3">
    <property type="entry name" value="COENZYME Q8"/>
    <property type="match status" value="1"/>
</dbReference>
<evidence type="ECO:0000256" key="1">
    <source>
        <dbReference type="ARBA" id="ARBA00009670"/>
    </source>
</evidence>
<keyword evidence="2" id="KW-0808">Transferase</keyword>
<dbReference type="InterPro" id="IPR011009">
    <property type="entry name" value="Kinase-like_dom_sf"/>
</dbReference>
<keyword evidence="7" id="KW-1185">Reference proteome</keyword>
<gene>
    <name evidence="6" type="ORF">GCM10022223_37730</name>
</gene>
<evidence type="ECO:0000313" key="7">
    <source>
        <dbReference type="Proteomes" id="UP001501074"/>
    </source>
</evidence>
<keyword evidence="3" id="KW-0547">Nucleotide-binding</keyword>
<dbReference type="InterPro" id="IPR051409">
    <property type="entry name" value="Atypical_kinase_ADCK"/>
</dbReference>
<evidence type="ECO:0000256" key="2">
    <source>
        <dbReference type="ARBA" id="ARBA00022679"/>
    </source>
</evidence>
<feature type="domain" description="ABC1 atypical kinase-like" evidence="5">
    <location>
        <begin position="93"/>
        <end position="331"/>
    </location>
</feature>
<organism evidence="6 7">
    <name type="scientific">Kineosporia mesophila</name>
    <dbReference type="NCBI Taxonomy" id="566012"/>
    <lineage>
        <taxon>Bacteria</taxon>
        <taxon>Bacillati</taxon>
        <taxon>Actinomycetota</taxon>
        <taxon>Actinomycetes</taxon>
        <taxon>Kineosporiales</taxon>
        <taxon>Kineosporiaceae</taxon>
        <taxon>Kineosporia</taxon>
    </lineage>
</organism>
<keyword evidence="4" id="KW-0067">ATP-binding</keyword>
<dbReference type="Proteomes" id="UP001501074">
    <property type="component" value="Unassembled WGS sequence"/>
</dbReference>
<sequence length="458" mass="50222">MTDLPRRAVTRTAKLASLPLTAAGRTALGLGKRLGGKPAELVAAEMQARTAEQMFRVLGELKGGAMKFGQALSVFEAALPEEVAGPYRATLTRLQDSAPPLPAATVHQVLAEQLGPRWRTSKFQSFDDQPAAAASIGQVHKAVWRDGRPCAVKIQYPGAGAALISDLNQVTRVGRIAGGWIPGLDVKPILDELKARMVEELDYTLEARTQAKFAKAFRGDPVFAIPEVLASSEHVIVSEWLEGVPLSKLISSGTREERDLGARRYLEFLLAGPARAGLLHADPHPGNYRLLDDGRFGVLDFGAVKRLPQGMPPEMGRLLTLAMAGESEAVVAGLRELGFIKSSITIDGDALLTYLAPFLEPIRHSRWRFERAWMRSLFTYINDVRRPDWTMGLKLNLPPEYLLIHRVWLGGIAVLCQIDGDVPVPEVLEQWLPEFDAGAYELDDELDGDLDDNEVARD</sequence>
<reference evidence="7" key="1">
    <citation type="journal article" date="2019" name="Int. J. Syst. Evol. Microbiol.">
        <title>The Global Catalogue of Microorganisms (GCM) 10K type strain sequencing project: providing services to taxonomists for standard genome sequencing and annotation.</title>
        <authorList>
            <consortium name="The Broad Institute Genomics Platform"/>
            <consortium name="The Broad Institute Genome Sequencing Center for Infectious Disease"/>
            <person name="Wu L."/>
            <person name="Ma J."/>
        </authorList>
    </citation>
    <scope>NUCLEOTIDE SEQUENCE [LARGE SCALE GENOMIC DNA]</scope>
    <source>
        <strain evidence="7">JCM 16902</strain>
    </source>
</reference>
<dbReference type="EMBL" id="BAAAZO010000006">
    <property type="protein sequence ID" value="GAA3617551.1"/>
    <property type="molecule type" value="Genomic_DNA"/>
</dbReference>
<evidence type="ECO:0000313" key="6">
    <source>
        <dbReference type="EMBL" id="GAA3617551.1"/>
    </source>
</evidence>
<keyword evidence="6" id="KW-0418">Kinase</keyword>
<dbReference type="PANTHER" id="PTHR43851">
    <property type="match status" value="1"/>
</dbReference>
<dbReference type="InterPro" id="IPR034646">
    <property type="entry name" value="ADCK3_dom"/>
</dbReference>